<dbReference type="SUPFAM" id="SSF49899">
    <property type="entry name" value="Concanavalin A-like lectins/glucanases"/>
    <property type="match status" value="1"/>
</dbReference>
<dbReference type="InterPro" id="IPR029052">
    <property type="entry name" value="Metallo-depent_PP-like"/>
</dbReference>
<dbReference type="Pfam" id="PF13385">
    <property type="entry name" value="Laminin_G_3"/>
    <property type="match status" value="1"/>
</dbReference>
<keyword evidence="3" id="KW-1185">Reference proteome</keyword>
<proteinExistence type="predicted"/>
<dbReference type="Gene3D" id="3.60.21.10">
    <property type="match status" value="1"/>
</dbReference>
<dbReference type="Proteomes" id="UP000252770">
    <property type="component" value="Unassembled WGS sequence"/>
</dbReference>
<dbReference type="PANTHER" id="PTHR43143:SF5">
    <property type="entry name" value="SECRETED PROTEIN"/>
    <property type="match status" value="1"/>
</dbReference>
<dbReference type="SUPFAM" id="SSF56300">
    <property type="entry name" value="Metallo-dependent phosphatases"/>
    <property type="match status" value="1"/>
</dbReference>
<gene>
    <name evidence="2" type="ORF">DT076_08485</name>
</gene>
<dbReference type="InterPro" id="IPR013320">
    <property type="entry name" value="ConA-like_dom_sf"/>
</dbReference>
<dbReference type="InterPro" id="IPR051918">
    <property type="entry name" value="STPP_CPPED1"/>
</dbReference>
<evidence type="ECO:0000313" key="3">
    <source>
        <dbReference type="Proteomes" id="UP000252770"/>
    </source>
</evidence>
<dbReference type="AlphaFoldDB" id="A0A367YW59"/>
<feature type="region of interest" description="Disordered" evidence="1">
    <location>
        <begin position="360"/>
        <end position="386"/>
    </location>
</feature>
<organism evidence="2 3">
    <name type="scientific">Desertihabitans brevis</name>
    <dbReference type="NCBI Taxonomy" id="2268447"/>
    <lineage>
        <taxon>Bacteria</taxon>
        <taxon>Bacillati</taxon>
        <taxon>Actinomycetota</taxon>
        <taxon>Actinomycetes</taxon>
        <taxon>Propionibacteriales</taxon>
        <taxon>Propionibacteriaceae</taxon>
        <taxon>Desertihabitans</taxon>
    </lineage>
</organism>
<dbReference type="PANTHER" id="PTHR43143">
    <property type="entry name" value="METALLOPHOSPHOESTERASE, CALCINEURIN SUPERFAMILY"/>
    <property type="match status" value="1"/>
</dbReference>
<dbReference type="EMBL" id="QOUI01000004">
    <property type="protein sequence ID" value="RCK70136.1"/>
    <property type="molecule type" value="Genomic_DNA"/>
</dbReference>
<sequence length="601" mass="65706">MAVVTVPTIAFAQPSPQEDADGRFTIAVVPDTQYLFDYEAGVTRSDPEPVEDAFEWIVENREERDIVFTAGLGDITEHATTEEMAGADEVYRILDEAEMPYSTLAGNHDASGTDADRPASTPYLEYFSPDRVADLGTLRDSDPTGYNTAHVFTGGGREWLLLALDWRMSDASFDWAQGVIDAHPELPVILTSHELVHDDPEGQGIATFSSYGQQLWDRLIDDNDQVFLAMGGHFWPTARGQRDNAAGNPVELNLVNYQEQYYGGAGMIRLYTFDLTANMIDVESFSPWAEDAAAEGNPLAADVARPTRPVDRAVDQFSIELDFAERFAGFAPEAGRREAEPVQASLPEGTVAYWRLGELGNRRGQDGRPVPAGSPGFEDLSGNGNDLQLQRLDGAARDSLVYRDDSDPQQPGAGSLEFTTNAGSYLRTVAGAPLETEEFTDGYTIEAFMRLPENCCGGDRQWMGIVSRLSTGADHGKTGGWNVNAPIATLSVSPSRQLQWEMYPTNQPGTLTNWGHEMEDEVWRHVAVVNDGETTTVYIDGAQIARNPSAESIGVDGAPSPWLVGASSFDNTVEKSFAGRLGDVRIADRALDREDWLLEQG</sequence>
<comment type="caution">
    <text evidence="2">The sequence shown here is derived from an EMBL/GenBank/DDBJ whole genome shotgun (WGS) entry which is preliminary data.</text>
</comment>
<evidence type="ECO:0000256" key="1">
    <source>
        <dbReference type="SAM" id="MobiDB-lite"/>
    </source>
</evidence>
<accession>A0A367YW59</accession>
<name>A0A367YW59_9ACTN</name>
<protein>
    <submittedName>
        <fullName evidence="2">Tat pathway signal sequence domain protein</fullName>
    </submittedName>
</protein>
<evidence type="ECO:0000313" key="2">
    <source>
        <dbReference type="EMBL" id="RCK70136.1"/>
    </source>
</evidence>
<reference evidence="2 3" key="1">
    <citation type="submission" date="2018-07" db="EMBL/GenBank/DDBJ databases">
        <title>Desertimonas flava gen. nov. sp. nov.</title>
        <authorList>
            <person name="Liu S."/>
        </authorList>
    </citation>
    <scope>NUCLEOTIDE SEQUENCE [LARGE SCALE GENOMIC DNA]</scope>
    <source>
        <strain evidence="2 3">16Sb5-5</strain>
    </source>
</reference>
<dbReference type="Gene3D" id="2.60.120.200">
    <property type="match status" value="1"/>
</dbReference>